<dbReference type="GO" id="GO:0005886">
    <property type="term" value="C:plasma membrane"/>
    <property type="evidence" value="ECO:0007669"/>
    <property type="project" value="TreeGrafter"/>
</dbReference>
<keyword evidence="3 5" id="KW-1133">Transmembrane helix</keyword>
<organism evidence="8 9">
    <name type="scientific">Pseudovirgaria hyperparasitica</name>
    <dbReference type="NCBI Taxonomy" id="470096"/>
    <lineage>
        <taxon>Eukaryota</taxon>
        <taxon>Fungi</taxon>
        <taxon>Dikarya</taxon>
        <taxon>Ascomycota</taxon>
        <taxon>Pezizomycotina</taxon>
        <taxon>Dothideomycetes</taxon>
        <taxon>Dothideomycetes incertae sedis</taxon>
        <taxon>Acrospermales</taxon>
        <taxon>Acrospermaceae</taxon>
        <taxon>Pseudovirgaria</taxon>
    </lineage>
</organism>
<evidence type="ECO:0000259" key="7">
    <source>
        <dbReference type="Pfam" id="PF10277"/>
    </source>
</evidence>
<dbReference type="GeneID" id="54485282"/>
<dbReference type="PANTHER" id="PTHR21324">
    <property type="entry name" value="FASTING-INDUCIBLE INTEGRAL MEMBRANE PROTEIN TM6P1-RELATED"/>
    <property type="match status" value="1"/>
</dbReference>
<dbReference type="Proteomes" id="UP000799437">
    <property type="component" value="Unassembled WGS sequence"/>
</dbReference>
<feature type="transmembrane region" description="Helical" evidence="5">
    <location>
        <begin position="155"/>
        <end position="179"/>
    </location>
</feature>
<reference evidence="8" key="1">
    <citation type="journal article" date="2020" name="Stud. Mycol.">
        <title>101 Dothideomycetes genomes: a test case for predicting lifestyles and emergence of pathogens.</title>
        <authorList>
            <person name="Haridas S."/>
            <person name="Albert R."/>
            <person name="Binder M."/>
            <person name="Bloem J."/>
            <person name="Labutti K."/>
            <person name="Salamov A."/>
            <person name="Andreopoulos B."/>
            <person name="Baker S."/>
            <person name="Barry K."/>
            <person name="Bills G."/>
            <person name="Bluhm B."/>
            <person name="Cannon C."/>
            <person name="Castanera R."/>
            <person name="Culley D."/>
            <person name="Daum C."/>
            <person name="Ezra D."/>
            <person name="Gonzalez J."/>
            <person name="Henrissat B."/>
            <person name="Kuo A."/>
            <person name="Liang C."/>
            <person name="Lipzen A."/>
            <person name="Lutzoni F."/>
            <person name="Magnuson J."/>
            <person name="Mondo S."/>
            <person name="Nolan M."/>
            <person name="Ohm R."/>
            <person name="Pangilinan J."/>
            <person name="Park H.-J."/>
            <person name="Ramirez L."/>
            <person name="Alfaro M."/>
            <person name="Sun H."/>
            <person name="Tritt A."/>
            <person name="Yoshinaga Y."/>
            <person name="Zwiers L.-H."/>
            <person name="Turgeon B."/>
            <person name="Goodwin S."/>
            <person name="Spatafora J."/>
            <person name="Crous P."/>
            <person name="Grigoriev I."/>
        </authorList>
    </citation>
    <scope>NUCLEOTIDE SEQUENCE</scope>
    <source>
        <strain evidence="8">CBS 121739</strain>
    </source>
</reference>
<evidence type="ECO:0000256" key="2">
    <source>
        <dbReference type="ARBA" id="ARBA00022692"/>
    </source>
</evidence>
<proteinExistence type="predicted"/>
<gene>
    <name evidence="8" type="ORF">EJ05DRAFT_477320</name>
</gene>
<evidence type="ECO:0000256" key="1">
    <source>
        <dbReference type="ARBA" id="ARBA00004127"/>
    </source>
</evidence>
<evidence type="ECO:0000256" key="5">
    <source>
        <dbReference type="SAM" id="Phobius"/>
    </source>
</evidence>
<feature type="transmembrane region" description="Helical" evidence="5">
    <location>
        <begin position="49"/>
        <end position="69"/>
    </location>
</feature>
<evidence type="ECO:0000256" key="3">
    <source>
        <dbReference type="ARBA" id="ARBA00022989"/>
    </source>
</evidence>
<feature type="signal peptide" evidence="6">
    <location>
        <begin position="1"/>
        <end position="25"/>
    </location>
</feature>
<sequence length="277" mass="30788">MVPIFSACVWLAMLLAMLITWLVQGSPHYPSMNQSQRIAYISDVGAQGLKPLFIAMSAVTVVSLDLAFIAERWLRHKGRLTPNTSLFQKICSILSIIAAVVGAAGIILLSIFDTLHHPRLHNIFLVLFIAGYIVSAIFICIEYQRLGIHFREHRILRISFWIKLSFILLELALAIAFGVTQNQAQWNAAAILEWIIALIYTFYVLSFFLDFLPAIKTKHHESEETTIGMVEQQAALEDPAVTAPTGRFYDRTNGAGAETRYNNGVANGTNGVNGVKP</sequence>
<name>A0A6A6W4X7_9PEZI</name>
<feature type="chain" id="PRO_5025693031" description="CWH43-like N-terminal domain-containing protein" evidence="6">
    <location>
        <begin position="26"/>
        <end position="277"/>
    </location>
</feature>
<dbReference type="RefSeq" id="XP_033599545.1">
    <property type="nucleotide sequence ID" value="XM_033744228.1"/>
</dbReference>
<keyword evidence="9" id="KW-1185">Reference proteome</keyword>
<dbReference type="InterPro" id="IPR050911">
    <property type="entry name" value="DRAM/TMEM150_Autophagy_Mod"/>
</dbReference>
<feature type="transmembrane region" description="Helical" evidence="5">
    <location>
        <begin position="123"/>
        <end position="143"/>
    </location>
</feature>
<dbReference type="Pfam" id="PF10277">
    <property type="entry name" value="Frag1"/>
    <property type="match status" value="1"/>
</dbReference>
<dbReference type="OrthoDB" id="10032492at2759"/>
<dbReference type="GO" id="GO:0012505">
    <property type="term" value="C:endomembrane system"/>
    <property type="evidence" value="ECO:0007669"/>
    <property type="project" value="UniProtKB-SubCell"/>
</dbReference>
<evidence type="ECO:0000313" key="8">
    <source>
        <dbReference type="EMBL" id="KAF2757094.1"/>
    </source>
</evidence>
<dbReference type="EMBL" id="ML996574">
    <property type="protein sequence ID" value="KAF2757094.1"/>
    <property type="molecule type" value="Genomic_DNA"/>
</dbReference>
<feature type="transmembrane region" description="Helical" evidence="5">
    <location>
        <begin position="191"/>
        <end position="212"/>
    </location>
</feature>
<evidence type="ECO:0000256" key="6">
    <source>
        <dbReference type="SAM" id="SignalP"/>
    </source>
</evidence>
<feature type="transmembrane region" description="Helical" evidence="5">
    <location>
        <begin position="90"/>
        <end position="111"/>
    </location>
</feature>
<dbReference type="AlphaFoldDB" id="A0A6A6W4X7"/>
<keyword evidence="6" id="KW-0732">Signal</keyword>
<dbReference type="InterPro" id="IPR019402">
    <property type="entry name" value="CWH43_N"/>
</dbReference>
<evidence type="ECO:0000256" key="4">
    <source>
        <dbReference type="ARBA" id="ARBA00023136"/>
    </source>
</evidence>
<accession>A0A6A6W4X7</accession>
<keyword evidence="2 5" id="KW-0812">Transmembrane</keyword>
<protein>
    <recommendedName>
        <fullName evidence="7">CWH43-like N-terminal domain-containing protein</fullName>
    </recommendedName>
</protein>
<keyword evidence="4 5" id="KW-0472">Membrane</keyword>
<evidence type="ECO:0000313" key="9">
    <source>
        <dbReference type="Proteomes" id="UP000799437"/>
    </source>
</evidence>
<dbReference type="PANTHER" id="PTHR21324:SF2">
    <property type="entry name" value="EG:22E5.9 PROTEIN"/>
    <property type="match status" value="1"/>
</dbReference>
<comment type="subcellular location">
    <subcellularLocation>
        <location evidence="1">Endomembrane system</location>
        <topology evidence="1">Multi-pass membrane protein</topology>
    </subcellularLocation>
</comment>
<feature type="domain" description="CWH43-like N-terminal" evidence="7">
    <location>
        <begin position="1"/>
        <end position="212"/>
    </location>
</feature>